<sequence length="80" mass="9290">MTKKYVKKIHYPCETATIFQGVIFVIRPQHASELLSEADRATEFYLNHFPFCTLEDVREGIRYSFGGLYLSDDQIIREAA</sequence>
<accession>A0A1W6B859</accession>
<dbReference type="KEGG" id="palh:B1H58_15420"/>
<evidence type="ECO:0000313" key="1">
    <source>
        <dbReference type="EMBL" id="ARJ43286.1"/>
    </source>
</evidence>
<reference evidence="1 2" key="1">
    <citation type="submission" date="2017-02" db="EMBL/GenBank/DDBJ databases">
        <title>Complete genome sequence of the drought resistance-promoting endophyte Pantoea alhagi LTYR-11Z.</title>
        <authorList>
            <person name="Zhang L."/>
        </authorList>
    </citation>
    <scope>NUCLEOTIDE SEQUENCE [LARGE SCALE GENOMIC DNA]</scope>
    <source>
        <strain evidence="1 2">LTYR-11Z</strain>
    </source>
</reference>
<keyword evidence="2" id="KW-1185">Reference proteome</keyword>
<organism evidence="1 2">
    <name type="scientific">Pantoea alhagi</name>
    <dbReference type="NCBI Taxonomy" id="1891675"/>
    <lineage>
        <taxon>Bacteria</taxon>
        <taxon>Pseudomonadati</taxon>
        <taxon>Pseudomonadota</taxon>
        <taxon>Gammaproteobacteria</taxon>
        <taxon>Enterobacterales</taxon>
        <taxon>Erwiniaceae</taxon>
        <taxon>Pantoea</taxon>
    </lineage>
</organism>
<evidence type="ECO:0000313" key="2">
    <source>
        <dbReference type="Proteomes" id="UP000192900"/>
    </source>
</evidence>
<evidence type="ECO:0008006" key="3">
    <source>
        <dbReference type="Google" id="ProtNLM"/>
    </source>
</evidence>
<dbReference type="Proteomes" id="UP000192900">
    <property type="component" value="Chromosome"/>
</dbReference>
<dbReference type="RefSeq" id="WP_085071342.1">
    <property type="nucleotide sequence ID" value="NZ_CP019706.1"/>
</dbReference>
<name>A0A1W6B859_9GAMM</name>
<proteinExistence type="predicted"/>
<dbReference type="EMBL" id="CP019706">
    <property type="protein sequence ID" value="ARJ43286.1"/>
    <property type="molecule type" value="Genomic_DNA"/>
</dbReference>
<dbReference type="OrthoDB" id="6637553at2"/>
<protein>
    <recommendedName>
        <fullName evidence="3">DUF4197 domain-containing protein</fullName>
    </recommendedName>
</protein>
<dbReference type="STRING" id="1891675.B1H58_15420"/>
<gene>
    <name evidence="1" type="ORF">B1H58_15420</name>
</gene>
<dbReference type="AlphaFoldDB" id="A0A1W6B859"/>